<protein>
    <submittedName>
        <fullName evidence="1">F-box protein</fullName>
    </submittedName>
</protein>
<organism evidence="1 2">
    <name type="scientific">Pyrus ussuriensis x Pyrus communis</name>
    <dbReference type="NCBI Taxonomy" id="2448454"/>
    <lineage>
        <taxon>Eukaryota</taxon>
        <taxon>Viridiplantae</taxon>
        <taxon>Streptophyta</taxon>
        <taxon>Embryophyta</taxon>
        <taxon>Tracheophyta</taxon>
        <taxon>Spermatophyta</taxon>
        <taxon>Magnoliopsida</taxon>
        <taxon>eudicotyledons</taxon>
        <taxon>Gunneridae</taxon>
        <taxon>Pentapetalae</taxon>
        <taxon>rosids</taxon>
        <taxon>fabids</taxon>
        <taxon>Rosales</taxon>
        <taxon>Rosaceae</taxon>
        <taxon>Amygdaloideae</taxon>
        <taxon>Maleae</taxon>
        <taxon>Pyrus</taxon>
    </lineage>
</organism>
<reference evidence="2" key="2">
    <citation type="submission" date="2019-10" db="EMBL/GenBank/DDBJ databases">
        <title>A de novo genome assembly of a pear dwarfing rootstock.</title>
        <authorList>
            <person name="Wang F."/>
            <person name="Wang J."/>
            <person name="Li S."/>
            <person name="Zhang Y."/>
            <person name="Fang M."/>
            <person name="Ma L."/>
            <person name="Zhao Y."/>
            <person name="Jiang S."/>
        </authorList>
    </citation>
    <scope>NUCLEOTIDE SEQUENCE [LARGE SCALE GENOMIC DNA]</scope>
</reference>
<proteinExistence type="predicted"/>
<dbReference type="Proteomes" id="UP000327157">
    <property type="component" value="Chromosome 4"/>
</dbReference>
<reference evidence="1 2" key="3">
    <citation type="submission" date="2019-11" db="EMBL/GenBank/DDBJ databases">
        <title>A de novo genome assembly of a pear dwarfing rootstock.</title>
        <authorList>
            <person name="Wang F."/>
            <person name="Wang J."/>
            <person name="Li S."/>
            <person name="Zhang Y."/>
            <person name="Fang M."/>
            <person name="Ma L."/>
            <person name="Zhao Y."/>
            <person name="Jiang S."/>
        </authorList>
    </citation>
    <scope>NUCLEOTIDE SEQUENCE [LARGE SCALE GENOMIC DNA]</scope>
    <source>
        <strain evidence="1">S2</strain>
        <tissue evidence="1">Leaf</tissue>
    </source>
</reference>
<evidence type="ECO:0000313" key="1">
    <source>
        <dbReference type="EMBL" id="KAB2623262.1"/>
    </source>
</evidence>
<evidence type="ECO:0000313" key="2">
    <source>
        <dbReference type="Proteomes" id="UP000327157"/>
    </source>
</evidence>
<reference evidence="1 2" key="1">
    <citation type="submission" date="2019-09" db="EMBL/GenBank/DDBJ databases">
        <authorList>
            <person name="Ou C."/>
        </authorList>
    </citation>
    <scope>NUCLEOTIDE SEQUENCE [LARGE SCALE GENOMIC DNA]</scope>
    <source>
        <strain evidence="1">S2</strain>
        <tissue evidence="1">Leaf</tissue>
    </source>
</reference>
<gene>
    <name evidence="1" type="ORF">D8674_025444</name>
</gene>
<keyword evidence="2" id="KW-1185">Reference proteome</keyword>
<accession>A0A5N5HAV0</accession>
<name>A0A5N5HAV0_9ROSA</name>
<dbReference type="EMBL" id="SMOL01000231">
    <property type="protein sequence ID" value="KAB2623262.1"/>
    <property type="molecule type" value="Genomic_DNA"/>
</dbReference>
<dbReference type="AlphaFoldDB" id="A0A5N5HAV0"/>
<comment type="caution">
    <text evidence="1">The sequence shown here is derived from an EMBL/GenBank/DDBJ whole genome shotgun (WGS) entry which is preliminary data.</text>
</comment>
<sequence length="87" mass="9469">MCVQGLASLPLRSSVWSKGTPPIQCSRGCHFLVDLNYSSTKNHVALKLSYSPGTRDLTRVEINGIAWVGGARVHIPNFVSLKDVIGF</sequence>